<protein>
    <submittedName>
        <fullName evidence="5">Trypsin-like serine protease</fullName>
    </submittedName>
</protein>
<reference evidence="5 6" key="1">
    <citation type="submission" date="2020-08" db="EMBL/GenBank/DDBJ databases">
        <title>Amycolatopsis sp. nov. DR6-1 isolated from Dendrobium heterocarpum.</title>
        <authorList>
            <person name="Tedsree N."/>
            <person name="Kuncharoen N."/>
            <person name="Likhitwitayawuid K."/>
            <person name="Tanasupawat S."/>
        </authorList>
    </citation>
    <scope>NUCLEOTIDE SEQUENCE [LARGE SCALE GENOMIC DNA]</scope>
    <source>
        <strain evidence="5 6">DR6-1</strain>
    </source>
</reference>
<feature type="chain" id="PRO_5030947150" evidence="3">
    <location>
        <begin position="30"/>
        <end position="484"/>
    </location>
</feature>
<dbReference type="Proteomes" id="UP000526734">
    <property type="component" value="Unassembled WGS sequence"/>
</dbReference>
<dbReference type="SMART" id="SM00020">
    <property type="entry name" value="Tryp_SPc"/>
    <property type="match status" value="1"/>
</dbReference>
<evidence type="ECO:0000256" key="2">
    <source>
        <dbReference type="ARBA" id="ARBA00023157"/>
    </source>
</evidence>
<dbReference type="SUPFAM" id="SSF50934">
    <property type="entry name" value="Tachylectin-2"/>
    <property type="match status" value="2"/>
</dbReference>
<comment type="similarity">
    <text evidence="1">Belongs to the peptidase S1 family.</text>
</comment>
<keyword evidence="3" id="KW-0732">Signal</keyword>
<evidence type="ECO:0000259" key="4">
    <source>
        <dbReference type="PROSITE" id="PS50240"/>
    </source>
</evidence>
<feature type="domain" description="Peptidase S1" evidence="4">
    <location>
        <begin position="30"/>
        <end position="233"/>
    </location>
</feature>
<dbReference type="GO" id="GO:0006508">
    <property type="term" value="P:proteolysis"/>
    <property type="evidence" value="ECO:0007669"/>
    <property type="project" value="UniProtKB-KW"/>
</dbReference>
<dbReference type="InterPro" id="IPR001314">
    <property type="entry name" value="Peptidase_S1A"/>
</dbReference>
<dbReference type="PROSITE" id="PS50240">
    <property type="entry name" value="TRYPSIN_DOM"/>
    <property type="match status" value="1"/>
</dbReference>
<keyword evidence="6" id="KW-1185">Reference proteome</keyword>
<dbReference type="InterPro" id="IPR023294">
    <property type="entry name" value="Tachylectin2"/>
</dbReference>
<dbReference type="Pfam" id="PF00089">
    <property type="entry name" value="Trypsin"/>
    <property type="match status" value="1"/>
</dbReference>
<evidence type="ECO:0000256" key="3">
    <source>
        <dbReference type="SAM" id="SignalP"/>
    </source>
</evidence>
<comment type="caution">
    <text evidence="5">The sequence shown here is derived from an EMBL/GenBank/DDBJ whole genome shotgun (WGS) entry which is preliminary data.</text>
</comment>
<evidence type="ECO:0000313" key="5">
    <source>
        <dbReference type="EMBL" id="MBB1155314.1"/>
    </source>
</evidence>
<organism evidence="5 6">
    <name type="scientific">Amycolatopsis dendrobii</name>
    <dbReference type="NCBI Taxonomy" id="2760662"/>
    <lineage>
        <taxon>Bacteria</taxon>
        <taxon>Bacillati</taxon>
        <taxon>Actinomycetota</taxon>
        <taxon>Actinomycetes</taxon>
        <taxon>Pseudonocardiales</taxon>
        <taxon>Pseudonocardiaceae</taxon>
        <taxon>Amycolatopsis</taxon>
    </lineage>
</organism>
<dbReference type="Gene3D" id="2.40.10.10">
    <property type="entry name" value="Trypsin-like serine proteases"/>
    <property type="match status" value="1"/>
</dbReference>
<dbReference type="InterPro" id="IPR036813">
    <property type="entry name" value="Tachylectin2_sf"/>
</dbReference>
<evidence type="ECO:0000256" key="1">
    <source>
        <dbReference type="ARBA" id="ARBA00007664"/>
    </source>
</evidence>
<accession>A0A7W3VYE3</accession>
<dbReference type="InterPro" id="IPR009003">
    <property type="entry name" value="Peptidase_S1_PA"/>
</dbReference>
<dbReference type="InterPro" id="IPR050430">
    <property type="entry name" value="Peptidase_S1"/>
</dbReference>
<proteinExistence type="inferred from homology"/>
<dbReference type="AlphaFoldDB" id="A0A7W3VYE3"/>
<evidence type="ECO:0000313" key="6">
    <source>
        <dbReference type="Proteomes" id="UP000526734"/>
    </source>
</evidence>
<feature type="signal peptide" evidence="3">
    <location>
        <begin position="1"/>
        <end position="29"/>
    </location>
</feature>
<dbReference type="PANTHER" id="PTHR24276">
    <property type="entry name" value="POLYSERASE-RELATED"/>
    <property type="match status" value="1"/>
</dbReference>
<dbReference type="Pfam" id="PF14517">
    <property type="entry name" value="Tachylectin"/>
    <property type="match status" value="1"/>
</dbReference>
<keyword evidence="2" id="KW-1015">Disulfide bond</keyword>
<dbReference type="PANTHER" id="PTHR24276:SF98">
    <property type="entry name" value="FI18310P1-RELATED"/>
    <property type="match status" value="1"/>
</dbReference>
<dbReference type="Gene3D" id="2.115.10.10">
    <property type="entry name" value="Tachylectin 2"/>
    <property type="match status" value="1"/>
</dbReference>
<gene>
    <name evidence="5" type="ORF">H4281_19395</name>
</gene>
<dbReference type="InterPro" id="IPR001254">
    <property type="entry name" value="Trypsin_dom"/>
</dbReference>
<dbReference type="RefSeq" id="WP_182892337.1">
    <property type="nucleotide sequence ID" value="NZ_JACGZW010000006.1"/>
</dbReference>
<sequence length="484" mass="50887">MTTPPRLRLAVAVSAALAAGLLIVPAADAISGGTPVPDKAFDFVVRVAADGHGCSGVLLGPQWIVTASGCVPAGSGAPSSPVTVTAGGTTAKVATLVPRPDRDLVLAKLATPIVNVTPIALGRTAPAVGEALTVAGFGRTSDTWVPDKATTSPFITASVAATTFSLANANGHDTCLGDAGGPAIRTAANNTPELVGINSRSWQHGCLAVAETRQGSVETRTDDLVDWIRAQAPELTIQCQATVPLFAVTSDLQLYQHPNPADGGPMAPQQSTIGTGGWNGYVRLLAGPDGLVYGIRANGDVYRYQWNGTDWTADSRTVVATGWTGFDDAANHNRITIDSRGDIYVVNADGSLSRRRYDNAAKTWSAETLGTGWNSYDLITGGGDGVLYARSTGGFLYRYVWDEAGHKWAQEKKLVGNGGWNAFTRITSAGADVLYTVTGKGELRWYRYLPYSDTWSPGPTVIGDGGWQQFSDVEAQRNSCTLVR</sequence>
<dbReference type="SUPFAM" id="SSF50494">
    <property type="entry name" value="Trypsin-like serine proteases"/>
    <property type="match status" value="1"/>
</dbReference>
<keyword evidence="5" id="KW-0645">Protease</keyword>
<dbReference type="InterPro" id="IPR043504">
    <property type="entry name" value="Peptidase_S1_PA_chymotrypsin"/>
</dbReference>
<dbReference type="EMBL" id="JACGZW010000006">
    <property type="protein sequence ID" value="MBB1155314.1"/>
    <property type="molecule type" value="Genomic_DNA"/>
</dbReference>
<keyword evidence="5" id="KW-0378">Hydrolase</keyword>
<dbReference type="PRINTS" id="PR00722">
    <property type="entry name" value="CHYMOTRYPSIN"/>
</dbReference>
<dbReference type="GO" id="GO:0004252">
    <property type="term" value="F:serine-type endopeptidase activity"/>
    <property type="evidence" value="ECO:0007669"/>
    <property type="project" value="InterPro"/>
</dbReference>
<name>A0A7W3VYE3_9PSEU</name>